<dbReference type="Pfam" id="PF00690">
    <property type="entry name" value="Cation_ATPase_N"/>
    <property type="match status" value="1"/>
</dbReference>
<dbReference type="FunFam" id="3.40.50.1000:FF:000028">
    <property type="entry name" value="Calcium-transporting P-type ATPase, putative"/>
    <property type="match status" value="1"/>
</dbReference>
<dbReference type="Proteomes" id="UP000318704">
    <property type="component" value="Chromosome"/>
</dbReference>
<dbReference type="GO" id="GO:0046872">
    <property type="term" value="F:metal ion binding"/>
    <property type="evidence" value="ECO:0007669"/>
    <property type="project" value="UniProtKB-KW"/>
</dbReference>
<accession>A0A517W026</accession>
<comment type="similarity">
    <text evidence="2">Belongs to the cation transport ATPase (P-type) (TC 3.A.3) family. Type IIA subfamily.</text>
</comment>
<dbReference type="InterPro" id="IPR023298">
    <property type="entry name" value="ATPase_P-typ_TM_dom_sf"/>
</dbReference>
<dbReference type="GO" id="GO:0005886">
    <property type="term" value="C:plasma membrane"/>
    <property type="evidence" value="ECO:0007669"/>
    <property type="project" value="UniProtKB-SubCell"/>
</dbReference>
<dbReference type="Pfam" id="PF00122">
    <property type="entry name" value="E1-E2_ATPase"/>
    <property type="match status" value="1"/>
</dbReference>
<dbReference type="InterPro" id="IPR050510">
    <property type="entry name" value="Cation_transp_ATPase_P-type"/>
</dbReference>
<dbReference type="GO" id="GO:0030007">
    <property type="term" value="P:intracellular potassium ion homeostasis"/>
    <property type="evidence" value="ECO:0007669"/>
    <property type="project" value="TreeGrafter"/>
</dbReference>
<evidence type="ECO:0000256" key="10">
    <source>
        <dbReference type="ARBA" id="ARBA00023136"/>
    </source>
</evidence>
<dbReference type="PANTHER" id="PTHR43294">
    <property type="entry name" value="SODIUM/POTASSIUM-TRANSPORTING ATPASE SUBUNIT ALPHA"/>
    <property type="match status" value="1"/>
</dbReference>
<dbReference type="PRINTS" id="PR00120">
    <property type="entry name" value="HATPASE"/>
</dbReference>
<dbReference type="InterPro" id="IPR008250">
    <property type="entry name" value="ATPase_P-typ_transduc_dom_A_sf"/>
</dbReference>
<dbReference type="Pfam" id="PF13246">
    <property type="entry name" value="Cation_ATPase"/>
    <property type="match status" value="1"/>
</dbReference>
<dbReference type="EC" id="3.6.3.-" evidence="13"/>
<evidence type="ECO:0000256" key="5">
    <source>
        <dbReference type="ARBA" id="ARBA00022723"/>
    </source>
</evidence>
<dbReference type="FunFam" id="2.70.150.10:FF:000016">
    <property type="entry name" value="Calcium-transporting P-type ATPase putative"/>
    <property type="match status" value="1"/>
</dbReference>
<protein>
    <submittedName>
        <fullName evidence="13">Putative cation-transporting ATPase F</fullName>
        <ecNumber evidence="13">3.6.3.-</ecNumber>
    </submittedName>
</protein>
<dbReference type="InterPro" id="IPR018303">
    <property type="entry name" value="ATPase_P-typ_P_site"/>
</dbReference>
<dbReference type="GO" id="GO:0005391">
    <property type="term" value="F:P-type sodium:potassium-exchanging transporter activity"/>
    <property type="evidence" value="ECO:0007669"/>
    <property type="project" value="TreeGrafter"/>
</dbReference>
<dbReference type="SMART" id="SM00831">
    <property type="entry name" value="Cation_ATPase_N"/>
    <property type="match status" value="1"/>
</dbReference>
<dbReference type="PROSITE" id="PS00154">
    <property type="entry name" value="ATPASE_E1_E2"/>
    <property type="match status" value="1"/>
</dbReference>
<dbReference type="GO" id="GO:0016887">
    <property type="term" value="F:ATP hydrolysis activity"/>
    <property type="evidence" value="ECO:0007669"/>
    <property type="project" value="InterPro"/>
</dbReference>
<dbReference type="InterPro" id="IPR023214">
    <property type="entry name" value="HAD_sf"/>
</dbReference>
<evidence type="ECO:0000256" key="1">
    <source>
        <dbReference type="ARBA" id="ARBA00004651"/>
    </source>
</evidence>
<feature type="transmembrane region" description="Helical" evidence="11">
    <location>
        <begin position="750"/>
        <end position="768"/>
    </location>
</feature>
<dbReference type="Pfam" id="PF00689">
    <property type="entry name" value="Cation_ATPase_C"/>
    <property type="match status" value="1"/>
</dbReference>
<dbReference type="SFLD" id="SFLDS00003">
    <property type="entry name" value="Haloacid_Dehalogenase"/>
    <property type="match status" value="1"/>
</dbReference>
<feature type="transmembrane region" description="Helical" evidence="11">
    <location>
        <begin position="260"/>
        <end position="282"/>
    </location>
</feature>
<comment type="subcellular location">
    <subcellularLocation>
        <location evidence="1">Cell membrane</location>
        <topology evidence="1">Multi-pass membrane protein</topology>
    </subcellularLocation>
</comment>
<dbReference type="SFLD" id="SFLDG00002">
    <property type="entry name" value="C1.7:_P-type_atpase_like"/>
    <property type="match status" value="1"/>
</dbReference>
<dbReference type="InterPro" id="IPR059000">
    <property type="entry name" value="ATPase_P-type_domA"/>
</dbReference>
<dbReference type="CDD" id="cd02080">
    <property type="entry name" value="P-type_ATPase_cation"/>
    <property type="match status" value="1"/>
</dbReference>
<evidence type="ECO:0000256" key="2">
    <source>
        <dbReference type="ARBA" id="ARBA00005675"/>
    </source>
</evidence>
<evidence type="ECO:0000313" key="14">
    <source>
        <dbReference type="Proteomes" id="UP000318704"/>
    </source>
</evidence>
<dbReference type="SFLD" id="SFLDF00027">
    <property type="entry name" value="p-type_atpase"/>
    <property type="match status" value="1"/>
</dbReference>
<dbReference type="GO" id="GO:0036376">
    <property type="term" value="P:sodium ion export across plasma membrane"/>
    <property type="evidence" value="ECO:0007669"/>
    <property type="project" value="TreeGrafter"/>
</dbReference>
<dbReference type="AlphaFoldDB" id="A0A517W026"/>
<feature type="domain" description="Cation-transporting P-type ATPase N-terminal" evidence="12">
    <location>
        <begin position="23"/>
        <end position="97"/>
    </location>
</feature>
<evidence type="ECO:0000256" key="6">
    <source>
        <dbReference type="ARBA" id="ARBA00022741"/>
    </source>
</evidence>
<name>A0A517W026_9PLAN</name>
<feature type="transmembrane region" description="Helical" evidence="11">
    <location>
        <begin position="796"/>
        <end position="818"/>
    </location>
</feature>
<evidence type="ECO:0000259" key="12">
    <source>
        <dbReference type="SMART" id="SM00831"/>
    </source>
</evidence>
<dbReference type="Gene3D" id="1.20.1110.10">
    <property type="entry name" value="Calcium-transporting ATPase, transmembrane domain"/>
    <property type="match status" value="1"/>
</dbReference>
<dbReference type="GO" id="GO:1902600">
    <property type="term" value="P:proton transmembrane transport"/>
    <property type="evidence" value="ECO:0007669"/>
    <property type="project" value="TreeGrafter"/>
</dbReference>
<dbReference type="PRINTS" id="PR00119">
    <property type="entry name" value="CATATPASE"/>
</dbReference>
<keyword evidence="10 11" id="KW-0472">Membrane</keyword>
<dbReference type="Pfam" id="PF08282">
    <property type="entry name" value="Hydrolase_3"/>
    <property type="match status" value="1"/>
</dbReference>
<dbReference type="InterPro" id="IPR044492">
    <property type="entry name" value="P_typ_ATPase_HD_dom"/>
</dbReference>
<keyword evidence="5" id="KW-0479">Metal-binding</keyword>
<feature type="transmembrane region" description="Helical" evidence="11">
    <location>
        <begin position="719"/>
        <end position="744"/>
    </location>
</feature>
<feature type="transmembrane region" description="Helical" evidence="11">
    <location>
        <begin position="824"/>
        <end position="841"/>
    </location>
</feature>
<dbReference type="InterPro" id="IPR004014">
    <property type="entry name" value="ATPase_P-typ_cation-transptr_N"/>
</dbReference>
<dbReference type="GO" id="GO:0005524">
    <property type="term" value="F:ATP binding"/>
    <property type="evidence" value="ECO:0007669"/>
    <property type="project" value="UniProtKB-KW"/>
</dbReference>
<evidence type="ECO:0000256" key="7">
    <source>
        <dbReference type="ARBA" id="ARBA00022840"/>
    </source>
</evidence>
<dbReference type="SUPFAM" id="SSF81653">
    <property type="entry name" value="Calcium ATPase, transduction domain A"/>
    <property type="match status" value="1"/>
</dbReference>
<evidence type="ECO:0000313" key="13">
    <source>
        <dbReference type="EMBL" id="QDT98612.1"/>
    </source>
</evidence>
<feature type="transmembrane region" description="Helical" evidence="11">
    <location>
        <begin position="853"/>
        <end position="874"/>
    </location>
</feature>
<feature type="transmembrane region" description="Helical" evidence="11">
    <location>
        <begin position="894"/>
        <end position="915"/>
    </location>
</feature>
<dbReference type="EMBL" id="CP037920">
    <property type="protein sequence ID" value="QDT98612.1"/>
    <property type="molecule type" value="Genomic_DNA"/>
</dbReference>
<evidence type="ECO:0000256" key="3">
    <source>
        <dbReference type="ARBA" id="ARBA00022475"/>
    </source>
</evidence>
<reference evidence="13 14" key="1">
    <citation type="submission" date="2019-03" db="EMBL/GenBank/DDBJ databases">
        <title>Deep-cultivation of Planctomycetes and their phenomic and genomic characterization uncovers novel biology.</title>
        <authorList>
            <person name="Wiegand S."/>
            <person name="Jogler M."/>
            <person name="Boedeker C."/>
            <person name="Pinto D."/>
            <person name="Vollmers J."/>
            <person name="Rivas-Marin E."/>
            <person name="Kohn T."/>
            <person name="Peeters S.H."/>
            <person name="Heuer A."/>
            <person name="Rast P."/>
            <person name="Oberbeckmann S."/>
            <person name="Bunk B."/>
            <person name="Jeske O."/>
            <person name="Meyerdierks A."/>
            <person name="Storesund J.E."/>
            <person name="Kallscheuer N."/>
            <person name="Luecker S."/>
            <person name="Lage O.M."/>
            <person name="Pohl T."/>
            <person name="Merkel B.J."/>
            <person name="Hornburger P."/>
            <person name="Mueller R.-W."/>
            <person name="Bruemmer F."/>
            <person name="Labrenz M."/>
            <person name="Spormann A.M."/>
            <person name="Op den Camp H."/>
            <person name="Overmann J."/>
            <person name="Amann R."/>
            <person name="Jetten M.S.M."/>
            <person name="Mascher T."/>
            <person name="Medema M.H."/>
            <person name="Devos D.P."/>
            <person name="Kaster A.-K."/>
            <person name="Ovreas L."/>
            <person name="Rohde M."/>
            <person name="Galperin M.Y."/>
            <person name="Jogler C."/>
        </authorList>
    </citation>
    <scope>NUCLEOTIDE SEQUENCE [LARGE SCALE GENOMIC DNA]</scope>
    <source>
        <strain evidence="13 14">V144</strain>
    </source>
</reference>
<dbReference type="NCBIfam" id="TIGR01494">
    <property type="entry name" value="ATPase_P-type"/>
    <property type="match status" value="3"/>
</dbReference>
<dbReference type="GO" id="GO:1990573">
    <property type="term" value="P:potassium ion import across plasma membrane"/>
    <property type="evidence" value="ECO:0007669"/>
    <property type="project" value="TreeGrafter"/>
</dbReference>
<keyword evidence="8" id="KW-1278">Translocase</keyword>
<dbReference type="Gene3D" id="3.40.1110.10">
    <property type="entry name" value="Calcium-transporting ATPase, cytoplasmic domain N"/>
    <property type="match status" value="1"/>
</dbReference>
<sequence length="927" mass="100019">MSLNDSVRTLSEGCSMETLIKKHLHHVSVDEAVQLLDVDSQKGLDEFEIEARQKRFGPNTIPTQTGSGPLKRLLLQFHQPLVYILIAAGTITGLLQEWVDSGVIFGVVLVNALIGYLQESKAAKALEALANTVTTDATVVRAGETRNVPSTELVPGDIVLLQSGDKVPADLRLIETRDLQIDESALTGESVPVEKHSQVYQPNTPLAERQNMAYSSTLVTYGQGRGVIFATGSHTEVGRISELISEADILQTPLTRKVTWFSQVLLVVILILAAITFGIGVIRGESAYVMFMAAVALAVGAIPEGLPAAVTITLAIGVARMARRRAIIRRLPAVETLGSTTIICSDKTGTLTENQMTVRAIWAGGEQYDVTGVGYAASGTIHVSGNESNHDLNVAARECLLAGLLCNDSRLVKKEARWEVQGDPTEGALLTSAAKAGLDNDELITGIPRIDVIPFESEYQYMATLHEMGTESPGRIYVKGAMEVILSKCTSALNASGECVPLPLEKIQHEFDQLATQGLRVLAFARGEIERGTPDTNRLSHANVSNLTFLGLQGMIDPPRAEAIAAVKACQTAGVRVKMITGDHALTAAAIAQQVGLDGMATQSDIPPKVVSGKELTKISDRDLISVAETSAVFARVTPEEKLRLVRALQAQKQIVAMTGDGVNDAPALKQADIGVAMGVGGTEVAKEAADMVLTDDNFASIEAAVEEGRGVFDNLTKFIVWTLPTNLGEGLVILAAVFLGVTLPILPVQILWINMTTAVLLGLMLAFEPKEEDIMQRPPRDPGTPLLTSELIGRIFLVGTLLLLGAFGLFEWALLSGSSIEEARTIAVNVFVMVELFYLFNCRSLTRSMFQLGLFSNLWVVGGAAIMIVLQLLYTYAPSMNRLFHSTPIGWNWWGWIISVGVTAYCVVGFEKWIRRRQTSLTSKEN</sequence>
<gene>
    <name evidence="13" type="primary">ctpF</name>
    <name evidence="13" type="ORF">V144x_41190</name>
</gene>
<keyword evidence="13" id="KW-0378">Hydrolase</keyword>
<dbReference type="SUPFAM" id="SSF56784">
    <property type="entry name" value="HAD-like"/>
    <property type="match status" value="1"/>
</dbReference>
<keyword evidence="3" id="KW-1003">Cell membrane</keyword>
<dbReference type="Gene3D" id="2.70.150.10">
    <property type="entry name" value="Calcium-transporting ATPase, cytoplasmic transduction domain A"/>
    <property type="match status" value="1"/>
</dbReference>
<evidence type="ECO:0000256" key="8">
    <source>
        <dbReference type="ARBA" id="ARBA00022967"/>
    </source>
</evidence>
<evidence type="ECO:0000256" key="4">
    <source>
        <dbReference type="ARBA" id="ARBA00022692"/>
    </source>
</evidence>
<dbReference type="GO" id="GO:0006883">
    <property type="term" value="P:intracellular sodium ion homeostasis"/>
    <property type="evidence" value="ECO:0007669"/>
    <property type="project" value="TreeGrafter"/>
</dbReference>
<dbReference type="SUPFAM" id="SSF81660">
    <property type="entry name" value="Metal cation-transporting ATPase, ATP-binding domain N"/>
    <property type="match status" value="1"/>
</dbReference>
<dbReference type="InterPro" id="IPR023299">
    <property type="entry name" value="ATPase_P-typ_cyto_dom_N"/>
</dbReference>
<dbReference type="SUPFAM" id="SSF81665">
    <property type="entry name" value="Calcium ATPase, transmembrane domain M"/>
    <property type="match status" value="1"/>
</dbReference>
<dbReference type="InterPro" id="IPR001757">
    <property type="entry name" value="P_typ_ATPase"/>
</dbReference>
<dbReference type="InterPro" id="IPR036412">
    <property type="entry name" value="HAD-like_sf"/>
</dbReference>
<organism evidence="13 14">
    <name type="scientific">Gimesia aquarii</name>
    <dbReference type="NCBI Taxonomy" id="2527964"/>
    <lineage>
        <taxon>Bacteria</taxon>
        <taxon>Pseudomonadati</taxon>
        <taxon>Planctomycetota</taxon>
        <taxon>Planctomycetia</taxon>
        <taxon>Planctomycetales</taxon>
        <taxon>Planctomycetaceae</taxon>
        <taxon>Gimesia</taxon>
    </lineage>
</organism>
<feature type="transmembrane region" description="Helical" evidence="11">
    <location>
        <begin position="288"/>
        <end position="319"/>
    </location>
</feature>
<dbReference type="InterPro" id="IPR006068">
    <property type="entry name" value="ATPase_P-typ_cation-transptr_C"/>
</dbReference>
<proteinExistence type="inferred from homology"/>
<dbReference type="Gene3D" id="3.40.50.1000">
    <property type="entry name" value="HAD superfamily/HAD-like"/>
    <property type="match status" value="1"/>
</dbReference>
<keyword evidence="4 11" id="KW-0812">Transmembrane</keyword>
<keyword evidence="7" id="KW-0067">ATP-binding</keyword>
<dbReference type="PANTHER" id="PTHR43294:SF20">
    <property type="entry name" value="P-TYPE ATPASE"/>
    <property type="match status" value="1"/>
</dbReference>
<evidence type="ECO:0000256" key="9">
    <source>
        <dbReference type="ARBA" id="ARBA00022989"/>
    </source>
</evidence>
<evidence type="ECO:0000256" key="11">
    <source>
        <dbReference type="SAM" id="Phobius"/>
    </source>
</evidence>
<keyword evidence="9 11" id="KW-1133">Transmembrane helix</keyword>
<dbReference type="KEGG" id="gaw:V144x_41190"/>
<keyword evidence="6" id="KW-0547">Nucleotide-binding</keyword>